<reference evidence="1 2" key="1">
    <citation type="submission" date="2024-05" db="EMBL/GenBank/DDBJ databases">
        <title>A draft genome resource for the thread blight pathogen Marasmius tenuissimus strain MS-2.</title>
        <authorList>
            <person name="Yulfo-Soto G.E."/>
            <person name="Baruah I.K."/>
            <person name="Amoako-Attah I."/>
            <person name="Bukari Y."/>
            <person name="Meinhardt L.W."/>
            <person name="Bailey B.A."/>
            <person name="Cohen S.P."/>
        </authorList>
    </citation>
    <scope>NUCLEOTIDE SEQUENCE [LARGE SCALE GENOMIC DNA]</scope>
    <source>
        <strain evidence="1 2">MS-2</strain>
    </source>
</reference>
<evidence type="ECO:0000313" key="2">
    <source>
        <dbReference type="Proteomes" id="UP001437256"/>
    </source>
</evidence>
<sequence>MGIGTRCGWKWPLVYGDVAQHLVMHDSRYQMEVSCRECDEGVLQSDGVYAHVHNALMKTSKVTDSEVDQAIIGFMRGLFLRLPMPGPLSFDLLPDANAAFVAFRQLQIVIAYYRVKPQIVVSFHVNSSNAMTDVGITIEIFLPKVSAELKLIAWIHPVYGRFKPVDGLSIEVSVGTLKKHELTEQHHIFGTCFAGLVSPPTMRKNQLPLQHRLILEDFVQSVFLNMPRRNTIAASQMIPVAESKKQLLSSLSALFLGLDCEPNLSVAFQGIGTRDDIHVFTIVTVTVPEYWPDLDKTCFGVLYNIKAVKRLELLGFSIHIVKEGRIFM</sequence>
<dbReference type="EMBL" id="JBBXMP010000408">
    <property type="protein sequence ID" value="KAL0057923.1"/>
    <property type="molecule type" value="Genomic_DNA"/>
</dbReference>
<dbReference type="Proteomes" id="UP001437256">
    <property type="component" value="Unassembled WGS sequence"/>
</dbReference>
<organism evidence="1 2">
    <name type="scientific">Marasmius tenuissimus</name>
    <dbReference type="NCBI Taxonomy" id="585030"/>
    <lineage>
        <taxon>Eukaryota</taxon>
        <taxon>Fungi</taxon>
        <taxon>Dikarya</taxon>
        <taxon>Basidiomycota</taxon>
        <taxon>Agaricomycotina</taxon>
        <taxon>Agaricomycetes</taxon>
        <taxon>Agaricomycetidae</taxon>
        <taxon>Agaricales</taxon>
        <taxon>Marasmiineae</taxon>
        <taxon>Marasmiaceae</taxon>
        <taxon>Marasmius</taxon>
    </lineage>
</organism>
<name>A0ABR2Z9D7_9AGAR</name>
<evidence type="ECO:0000313" key="1">
    <source>
        <dbReference type="EMBL" id="KAL0057923.1"/>
    </source>
</evidence>
<gene>
    <name evidence="1" type="ORF">AAF712_015418</name>
</gene>
<keyword evidence="2" id="KW-1185">Reference proteome</keyword>
<protein>
    <submittedName>
        <fullName evidence="1">Uncharacterized protein</fullName>
    </submittedName>
</protein>
<accession>A0ABR2Z9D7</accession>
<comment type="caution">
    <text evidence="1">The sequence shown here is derived from an EMBL/GenBank/DDBJ whole genome shotgun (WGS) entry which is preliminary data.</text>
</comment>
<proteinExistence type="predicted"/>